<keyword evidence="6" id="KW-1185">Reference proteome</keyword>
<organism evidence="5 6">
    <name type="scientific">Ferrimonas marina</name>
    <dbReference type="NCBI Taxonomy" id="299255"/>
    <lineage>
        <taxon>Bacteria</taxon>
        <taxon>Pseudomonadati</taxon>
        <taxon>Pseudomonadota</taxon>
        <taxon>Gammaproteobacteria</taxon>
        <taxon>Alteromonadales</taxon>
        <taxon>Ferrimonadaceae</taxon>
        <taxon>Ferrimonas</taxon>
    </lineage>
</organism>
<evidence type="ECO:0000256" key="2">
    <source>
        <dbReference type="ARBA" id="ARBA00022898"/>
    </source>
</evidence>
<dbReference type="PANTHER" id="PTHR11808">
    <property type="entry name" value="TRANS-SULFURATION ENZYME FAMILY MEMBER"/>
    <property type="match status" value="1"/>
</dbReference>
<evidence type="ECO:0000256" key="1">
    <source>
        <dbReference type="ARBA" id="ARBA00001933"/>
    </source>
</evidence>
<evidence type="ECO:0000256" key="3">
    <source>
        <dbReference type="PIRSR" id="PIRSR001434-2"/>
    </source>
</evidence>
<dbReference type="PIRSF" id="PIRSF001434">
    <property type="entry name" value="CGS"/>
    <property type="match status" value="1"/>
</dbReference>
<dbReference type="GO" id="GO:0005737">
    <property type="term" value="C:cytoplasm"/>
    <property type="evidence" value="ECO:0007669"/>
    <property type="project" value="TreeGrafter"/>
</dbReference>
<comment type="similarity">
    <text evidence="4">Belongs to the trans-sulfuration enzymes family.</text>
</comment>
<comment type="cofactor">
    <cofactor evidence="1 4">
        <name>pyridoxal 5'-phosphate</name>
        <dbReference type="ChEBI" id="CHEBI:597326"/>
    </cofactor>
</comment>
<dbReference type="Gene3D" id="3.40.640.10">
    <property type="entry name" value="Type I PLP-dependent aspartate aminotransferase-like (Major domain)"/>
    <property type="match status" value="1"/>
</dbReference>
<dbReference type="AlphaFoldDB" id="A0A1M5Y829"/>
<dbReference type="PROSITE" id="PS00868">
    <property type="entry name" value="CYS_MET_METAB_PP"/>
    <property type="match status" value="1"/>
</dbReference>
<proteinExistence type="inferred from homology"/>
<dbReference type="SUPFAM" id="SSF53383">
    <property type="entry name" value="PLP-dependent transferases"/>
    <property type="match status" value="1"/>
</dbReference>
<keyword evidence="5" id="KW-0456">Lyase</keyword>
<dbReference type="GO" id="GO:0030170">
    <property type="term" value="F:pyridoxal phosphate binding"/>
    <property type="evidence" value="ECO:0007669"/>
    <property type="project" value="InterPro"/>
</dbReference>
<name>A0A1M5Y829_9GAMM</name>
<evidence type="ECO:0000313" key="6">
    <source>
        <dbReference type="Proteomes" id="UP000184268"/>
    </source>
</evidence>
<dbReference type="InterPro" id="IPR015424">
    <property type="entry name" value="PyrdxlP-dep_Trfase"/>
</dbReference>
<dbReference type="GO" id="GO:0019346">
    <property type="term" value="P:transsulfuration"/>
    <property type="evidence" value="ECO:0007669"/>
    <property type="project" value="InterPro"/>
</dbReference>
<keyword evidence="2 3" id="KW-0663">Pyridoxal phosphate</keyword>
<dbReference type="PANTHER" id="PTHR11808:SF80">
    <property type="entry name" value="CYSTATHIONINE GAMMA-LYASE"/>
    <property type="match status" value="1"/>
</dbReference>
<dbReference type="InterPro" id="IPR015421">
    <property type="entry name" value="PyrdxlP-dep_Trfase_major"/>
</dbReference>
<gene>
    <name evidence="5" type="ORF">SAMN02745129_3945</name>
</gene>
<dbReference type="CDD" id="cd00614">
    <property type="entry name" value="CGS_like"/>
    <property type="match status" value="1"/>
</dbReference>
<dbReference type="Gene3D" id="3.90.1150.10">
    <property type="entry name" value="Aspartate Aminotransferase, domain 1"/>
    <property type="match status" value="1"/>
</dbReference>
<dbReference type="STRING" id="299255.SAMN02745129_3945"/>
<feature type="modified residue" description="N6-(pyridoxal phosphate)lysine" evidence="3">
    <location>
        <position position="207"/>
    </location>
</feature>
<accession>A0A1M5Y829</accession>
<dbReference type="FunFam" id="3.40.640.10:FF:000046">
    <property type="entry name" value="Cystathionine gamma-lyase"/>
    <property type="match status" value="1"/>
</dbReference>
<dbReference type="InterPro" id="IPR054542">
    <property type="entry name" value="Cys_met_metab_PP"/>
</dbReference>
<dbReference type="EMBL" id="FQXG01000007">
    <property type="protein sequence ID" value="SHI08235.1"/>
    <property type="molecule type" value="Genomic_DNA"/>
</dbReference>
<dbReference type="InterPro" id="IPR000277">
    <property type="entry name" value="Cys/Met-Metab_PyrdxlP-dep_enz"/>
</dbReference>
<reference evidence="5 6" key="1">
    <citation type="submission" date="2016-11" db="EMBL/GenBank/DDBJ databases">
        <authorList>
            <person name="Jaros S."/>
            <person name="Januszkiewicz K."/>
            <person name="Wedrychowicz H."/>
        </authorList>
    </citation>
    <scope>NUCLEOTIDE SEQUENCE [LARGE SCALE GENOMIC DNA]</scope>
    <source>
        <strain evidence="5 6">DSM 16917</strain>
    </source>
</reference>
<dbReference type="Proteomes" id="UP000184268">
    <property type="component" value="Unassembled WGS sequence"/>
</dbReference>
<evidence type="ECO:0000313" key="5">
    <source>
        <dbReference type="EMBL" id="SHI08235.1"/>
    </source>
</evidence>
<evidence type="ECO:0000256" key="4">
    <source>
        <dbReference type="RuleBase" id="RU362118"/>
    </source>
</evidence>
<sequence>MDAKMHPDTCVIHGGHRRDASGSLVTPLWQTATFAFPDCQTGGARFAGEQTGPIYTRLGNPTTDELERRIALLEGAESAVAFGSGMAAVAATLLANLQAGDHLLAAVGLYGCSYSLVTEQLPRFGIEVSLVDFADLASVEAAIQPNTRLMLLETPVNPHLRVYPLDPIVALARRHELLTVVDNTFMTPLLQKPLSHGVDLVVHSATKYLNGHGDVIAGLVCGRDEMMQRLRGEIRKDFGAVLSPHDAWLILRGMKTLAVRMERHCTSALKVAKHLQHHPRVARVYYPGLEQDNLLGNQMAAGGAVLALELEADYHQALAFADRLQLFTLAVSLGDPESLVQHPASMTHSPYAPEVRQAAGISDSLIRLAIGLEHVDDLLADLDQALAAVATQVETQGAQR</sequence>
<dbReference type="GO" id="GO:0016846">
    <property type="term" value="F:carbon-sulfur lyase activity"/>
    <property type="evidence" value="ECO:0007669"/>
    <property type="project" value="TreeGrafter"/>
</dbReference>
<dbReference type="InterPro" id="IPR015422">
    <property type="entry name" value="PyrdxlP-dep_Trfase_small"/>
</dbReference>
<protein>
    <submittedName>
        <fullName evidence="5">Methionine-gamma-lyase</fullName>
    </submittedName>
</protein>
<dbReference type="OrthoDB" id="9805807at2"/>
<dbReference type="RefSeq" id="WP_067664418.1">
    <property type="nucleotide sequence ID" value="NZ_FQXG01000007.1"/>
</dbReference>
<dbReference type="Pfam" id="PF01053">
    <property type="entry name" value="Cys_Met_Meta_PP"/>
    <property type="match status" value="1"/>
</dbReference>